<sequence>MKNDFHSSCNEESFFFQPINRPGLERCKGAYDCRFIFFLRCAKLNEDIRSSIGREPRKEFRKTHPQLLHFIPL</sequence>
<dbReference type="STRING" id="1193011.LEP1GSC058_3155"/>
<keyword evidence="2" id="KW-1185">Reference proteome</keyword>
<comment type="caution">
    <text evidence="1">The sequence shown here is derived from an EMBL/GenBank/DDBJ whole genome shotgun (WGS) entry which is preliminary data.</text>
</comment>
<evidence type="ECO:0000313" key="1">
    <source>
        <dbReference type="EMBL" id="EPG74194.1"/>
    </source>
</evidence>
<reference evidence="1" key="1">
    <citation type="submission" date="2013-04" db="EMBL/GenBank/DDBJ databases">
        <authorList>
            <person name="Harkins D.M."/>
            <person name="Durkin A.S."/>
            <person name="Selengut J.D."/>
            <person name="Sanka R."/>
            <person name="DePew J."/>
            <person name="Purushe J."/>
            <person name="Ahmed A."/>
            <person name="van der Linden H."/>
            <person name="Goris M.G.A."/>
            <person name="Hartskeerl R.A."/>
            <person name="Vinetz J.M."/>
            <person name="Sutton G.G."/>
            <person name="Nelson W.C."/>
            <person name="Fouts D.E."/>
        </authorList>
    </citation>
    <scope>NUCLEOTIDE SEQUENCE [LARGE SCALE GENOMIC DNA]</scope>
    <source>
        <strain evidence="1">BUT 6</strain>
    </source>
</reference>
<accession>S3V0Q2</accession>
<evidence type="ECO:0000313" key="2">
    <source>
        <dbReference type="Proteomes" id="UP000014540"/>
    </source>
</evidence>
<protein>
    <submittedName>
        <fullName evidence="1">Uncharacterized protein</fullName>
    </submittedName>
</protein>
<proteinExistence type="predicted"/>
<dbReference type="EMBL" id="AKWZ02000010">
    <property type="protein sequence ID" value="EPG74194.1"/>
    <property type="molecule type" value="Genomic_DNA"/>
</dbReference>
<dbReference type="AlphaFoldDB" id="S3V0Q2"/>
<dbReference type="Proteomes" id="UP000014540">
    <property type="component" value="Unassembled WGS sequence"/>
</dbReference>
<organism evidence="1 2">
    <name type="scientific">Leptospira fainei serovar Hurstbridge str. BUT 6</name>
    <dbReference type="NCBI Taxonomy" id="1193011"/>
    <lineage>
        <taxon>Bacteria</taxon>
        <taxon>Pseudomonadati</taxon>
        <taxon>Spirochaetota</taxon>
        <taxon>Spirochaetia</taxon>
        <taxon>Leptospirales</taxon>
        <taxon>Leptospiraceae</taxon>
        <taxon>Leptospira</taxon>
    </lineage>
</organism>
<name>S3V0Q2_9LEPT</name>
<gene>
    <name evidence="1" type="ORF">LEP1GSC058_3155</name>
</gene>